<reference evidence="5 6" key="1">
    <citation type="journal article" date="2022" name="IScience">
        <title>An ultrasensitive nanofiber-based assay for enzymatic hydrolysis and deep-sea microbial degradation of cellulose.</title>
        <authorList>
            <person name="Tsudome M."/>
            <person name="Tachioka M."/>
            <person name="Miyazaki M."/>
            <person name="Uchimura K."/>
            <person name="Tsuda M."/>
            <person name="Takaki Y."/>
            <person name="Deguchi S."/>
        </authorList>
    </citation>
    <scope>NUCLEOTIDE SEQUENCE [LARGE SCALE GENOMIC DNA]</scope>
    <source>
        <strain evidence="5 6">GE09</strain>
    </source>
</reference>
<feature type="domain" description="Pseudouridine synthase RsuA/RluA-like" evidence="4">
    <location>
        <begin position="21"/>
        <end position="168"/>
    </location>
</feature>
<dbReference type="EMBL" id="AP023086">
    <property type="protein sequence ID" value="BCD99424.1"/>
    <property type="molecule type" value="Genomic_DNA"/>
</dbReference>
<evidence type="ECO:0000256" key="2">
    <source>
        <dbReference type="PIRSR" id="PIRSR606225-1"/>
    </source>
</evidence>
<evidence type="ECO:0000313" key="5">
    <source>
        <dbReference type="EMBL" id="BCD99424.1"/>
    </source>
</evidence>
<dbReference type="PANTHER" id="PTHR21600:SF89">
    <property type="entry name" value="RIBOSOMAL LARGE SUBUNIT PSEUDOURIDINE SYNTHASE A"/>
    <property type="match status" value="1"/>
</dbReference>
<evidence type="ECO:0000313" key="6">
    <source>
        <dbReference type="Proteomes" id="UP001320119"/>
    </source>
</evidence>
<dbReference type="EC" id="5.4.99.-" evidence="3"/>
<evidence type="ECO:0000256" key="3">
    <source>
        <dbReference type="RuleBase" id="RU362028"/>
    </source>
</evidence>
<dbReference type="PROSITE" id="PS01129">
    <property type="entry name" value="PSI_RLU"/>
    <property type="match status" value="1"/>
</dbReference>
<dbReference type="GO" id="GO:0003723">
    <property type="term" value="F:RNA binding"/>
    <property type="evidence" value="ECO:0007669"/>
    <property type="project" value="InterPro"/>
</dbReference>
<accession>A0AAN2BLT7</accession>
<sequence length="218" mass="24427">MRIFSYQPPEGLPPVIYQDDYYIAINKPSGLLSNPGRAPHTHDCALTRLQAAFSEIYLIHRLDCDTSGVLIFAKQKKAEGALKKQLQERKVKKTYNALVWGIPENKKGTIDLALAANPDDIPLQKVCTQGKEAITHYTLLESNNEQNIALLELRPLTGRTHQLRVHLDAIGHPILGDPFYGHNAAKSQKDRLCLHATTLCFNHPFTHTKITIETPTAF</sequence>
<dbReference type="KEGG" id="marq:MARGE09_P3626"/>
<dbReference type="Pfam" id="PF00849">
    <property type="entry name" value="PseudoU_synth_2"/>
    <property type="match status" value="1"/>
</dbReference>
<protein>
    <recommendedName>
        <fullName evidence="3">Pseudouridine synthase</fullName>
        <ecNumber evidence="3">5.4.99.-</ecNumber>
    </recommendedName>
</protein>
<feature type="active site" evidence="2">
    <location>
        <position position="63"/>
    </location>
</feature>
<dbReference type="Proteomes" id="UP001320119">
    <property type="component" value="Chromosome"/>
</dbReference>
<dbReference type="NCBIfam" id="TIGR00005">
    <property type="entry name" value="rluA_subfam"/>
    <property type="match status" value="1"/>
</dbReference>
<comment type="catalytic activity">
    <reaction evidence="3">
        <text>a uridine in RNA = a pseudouridine in RNA</text>
        <dbReference type="Rhea" id="RHEA:48348"/>
        <dbReference type="Rhea" id="RHEA-COMP:12068"/>
        <dbReference type="Rhea" id="RHEA-COMP:12069"/>
        <dbReference type="ChEBI" id="CHEBI:65314"/>
        <dbReference type="ChEBI" id="CHEBI:65315"/>
    </reaction>
</comment>
<keyword evidence="6" id="KW-1185">Reference proteome</keyword>
<dbReference type="PANTHER" id="PTHR21600">
    <property type="entry name" value="MITOCHONDRIAL RNA PSEUDOURIDINE SYNTHASE"/>
    <property type="match status" value="1"/>
</dbReference>
<dbReference type="InterPro" id="IPR006145">
    <property type="entry name" value="PsdUridine_synth_RsuA/RluA"/>
</dbReference>
<organism evidence="5 6">
    <name type="scientific">Marinagarivorans cellulosilyticus</name>
    <dbReference type="NCBI Taxonomy" id="2721545"/>
    <lineage>
        <taxon>Bacteria</taxon>
        <taxon>Pseudomonadati</taxon>
        <taxon>Pseudomonadota</taxon>
        <taxon>Gammaproteobacteria</taxon>
        <taxon>Cellvibrionales</taxon>
        <taxon>Cellvibrionaceae</taxon>
        <taxon>Marinagarivorans</taxon>
    </lineage>
</organism>
<keyword evidence="3 5" id="KW-0413">Isomerase</keyword>
<comment type="similarity">
    <text evidence="1 3">Belongs to the pseudouridine synthase RluA family.</text>
</comment>
<dbReference type="InterPro" id="IPR050188">
    <property type="entry name" value="RluA_PseudoU_synthase"/>
</dbReference>
<dbReference type="GO" id="GO:0140098">
    <property type="term" value="F:catalytic activity, acting on RNA"/>
    <property type="evidence" value="ECO:0007669"/>
    <property type="project" value="UniProtKB-ARBA"/>
</dbReference>
<dbReference type="Gene3D" id="3.30.2350.10">
    <property type="entry name" value="Pseudouridine synthase"/>
    <property type="match status" value="1"/>
</dbReference>
<dbReference type="GO" id="GO:0009982">
    <property type="term" value="F:pseudouridine synthase activity"/>
    <property type="evidence" value="ECO:0007669"/>
    <property type="project" value="InterPro"/>
</dbReference>
<dbReference type="InterPro" id="IPR020103">
    <property type="entry name" value="PsdUridine_synth_cat_dom_sf"/>
</dbReference>
<dbReference type="CDD" id="cd02869">
    <property type="entry name" value="PseudoU_synth_RluA_like"/>
    <property type="match status" value="1"/>
</dbReference>
<comment type="function">
    <text evidence="3">Responsible for synthesis of pseudouridine from uracil.</text>
</comment>
<name>A0AAN2BLT7_9GAMM</name>
<dbReference type="InterPro" id="IPR006224">
    <property type="entry name" value="PsdUridine_synth_RluA-like_CS"/>
</dbReference>
<evidence type="ECO:0000256" key="1">
    <source>
        <dbReference type="ARBA" id="ARBA00010876"/>
    </source>
</evidence>
<gene>
    <name evidence="5" type="ORF">MARGE09_P3626</name>
</gene>
<proteinExistence type="inferred from homology"/>
<dbReference type="GO" id="GO:0000455">
    <property type="term" value="P:enzyme-directed rRNA pseudouridine synthesis"/>
    <property type="evidence" value="ECO:0007669"/>
    <property type="project" value="TreeGrafter"/>
</dbReference>
<evidence type="ECO:0000259" key="4">
    <source>
        <dbReference type="Pfam" id="PF00849"/>
    </source>
</evidence>
<dbReference type="AlphaFoldDB" id="A0AAN2BLT7"/>
<dbReference type="InterPro" id="IPR006225">
    <property type="entry name" value="PsdUridine_synth_RluC/D"/>
</dbReference>
<dbReference type="SUPFAM" id="SSF55120">
    <property type="entry name" value="Pseudouridine synthase"/>
    <property type="match status" value="1"/>
</dbReference>
<dbReference type="RefSeq" id="WP_236984691.1">
    <property type="nucleotide sequence ID" value="NZ_AP023086.1"/>
</dbReference>